<name>A0A8J5L4X8_ZINOF</name>
<protein>
    <submittedName>
        <fullName evidence="1">Uncharacterized protein</fullName>
    </submittedName>
</protein>
<dbReference type="EMBL" id="JACMSC010000011">
    <property type="protein sequence ID" value="KAG6501040.1"/>
    <property type="molecule type" value="Genomic_DNA"/>
</dbReference>
<gene>
    <name evidence="1" type="ORF">ZIOFF_040906</name>
</gene>
<sequence>MITRDRKGKEREDPPNFYVGGNPIAMAPDIRAGLKGRRRRFFPSFSSPTLLPAPRSLQIPFLLLFSSLPTPLPLLAESFPMTPRSTALLLADSSPRRLLLLRLFSPPTLLSIDPSPLNLLPVDSSPTIAPLIVFS</sequence>
<evidence type="ECO:0000313" key="2">
    <source>
        <dbReference type="Proteomes" id="UP000734854"/>
    </source>
</evidence>
<keyword evidence="2" id="KW-1185">Reference proteome</keyword>
<evidence type="ECO:0000313" key="1">
    <source>
        <dbReference type="EMBL" id="KAG6501040.1"/>
    </source>
</evidence>
<comment type="caution">
    <text evidence="1">The sequence shown here is derived from an EMBL/GenBank/DDBJ whole genome shotgun (WGS) entry which is preliminary data.</text>
</comment>
<dbReference type="Proteomes" id="UP000734854">
    <property type="component" value="Unassembled WGS sequence"/>
</dbReference>
<dbReference type="AlphaFoldDB" id="A0A8J5L4X8"/>
<proteinExistence type="predicted"/>
<organism evidence="1 2">
    <name type="scientific">Zingiber officinale</name>
    <name type="common">Ginger</name>
    <name type="synonym">Amomum zingiber</name>
    <dbReference type="NCBI Taxonomy" id="94328"/>
    <lineage>
        <taxon>Eukaryota</taxon>
        <taxon>Viridiplantae</taxon>
        <taxon>Streptophyta</taxon>
        <taxon>Embryophyta</taxon>
        <taxon>Tracheophyta</taxon>
        <taxon>Spermatophyta</taxon>
        <taxon>Magnoliopsida</taxon>
        <taxon>Liliopsida</taxon>
        <taxon>Zingiberales</taxon>
        <taxon>Zingiberaceae</taxon>
        <taxon>Zingiber</taxon>
    </lineage>
</organism>
<accession>A0A8J5L4X8</accession>
<reference evidence="1 2" key="1">
    <citation type="submission" date="2020-08" db="EMBL/GenBank/DDBJ databases">
        <title>Plant Genome Project.</title>
        <authorList>
            <person name="Zhang R.-G."/>
        </authorList>
    </citation>
    <scope>NUCLEOTIDE SEQUENCE [LARGE SCALE GENOMIC DNA]</scope>
    <source>
        <tissue evidence="1">Rhizome</tissue>
    </source>
</reference>